<keyword evidence="1" id="KW-0732">Signal</keyword>
<dbReference type="RefSeq" id="WP_143164214.1">
    <property type="nucleotide sequence ID" value="NZ_FQYN01000008.1"/>
</dbReference>
<dbReference type="AlphaFoldDB" id="A0A1M6KLC5"/>
<feature type="chain" id="PRO_5009918993" description="Por secretion system C-terminal sorting domain-containing protein" evidence="1">
    <location>
        <begin position="23"/>
        <end position="242"/>
    </location>
</feature>
<feature type="signal peptide" evidence="1">
    <location>
        <begin position="1"/>
        <end position="22"/>
    </location>
</feature>
<accession>A0A1M6KLC5</accession>
<name>A0A1M6KLC5_9BACT</name>
<evidence type="ECO:0000256" key="1">
    <source>
        <dbReference type="SAM" id="SignalP"/>
    </source>
</evidence>
<dbReference type="Proteomes" id="UP000184418">
    <property type="component" value="Unassembled WGS sequence"/>
</dbReference>
<evidence type="ECO:0000313" key="3">
    <source>
        <dbReference type="Proteomes" id="UP000184418"/>
    </source>
</evidence>
<dbReference type="EMBL" id="FQYN01000008">
    <property type="protein sequence ID" value="SHJ59651.1"/>
    <property type="molecule type" value="Genomic_DNA"/>
</dbReference>
<dbReference type="OrthoDB" id="652886at2"/>
<keyword evidence="3" id="KW-1185">Reference proteome</keyword>
<proteinExistence type="predicted"/>
<gene>
    <name evidence="2" type="ORF">SAMN02745146_3475</name>
</gene>
<reference evidence="2 3" key="1">
    <citation type="submission" date="2016-11" db="EMBL/GenBank/DDBJ databases">
        <authorList>
            <person name="Jaros S."/>
            <person name="Januszkiewicz K."/>
            <person name="Wedrychowicz H."/>
        </authorList>
    </citation>
    <scope>NUCLEOTIDE SEQUENCE [LARGE SCALE GENOMIC DNA]</scope>
    <source>
        <strain evidence="2 3">DSM 21074</strain>
    </source>
</reference>
<dbReference type="STRING" id="1121955.SAMN02745146_3475"/>
<protein>
    <recommendedName>
        <fullName evidence="4">Por secretion system C-terminal sorting domain-containing protein</fullName>
    </recommendedName>
</protein>
<evidence type="ECO:0008006" key="4">
    <source>
        <dbReference type="Google" id="ProtNLM"/>
    </source>
</evidence>
<evidence type="ECO:0000313" key="2">
    <source>
        <dbReference type="EMBL" id="SHJ59651.1"/>
    </source>
</evidence>
<sequence>MRLTSAFLLLLLALAARQPAHAQVTTSAVTSFTLVNADTDEDIKTLGSVDSVNLALLPTRNLNIRANTSPATVGSVVFVLSGADSQLQTESVPPYALFSDVAGNYNPWTPPVGTYSLTATPYSEAGGAGSAGAALTIGFRVFSRVSTPTAQRGPAERLALQAYPNPSADGRYRIVLSEPVQGSIAYALCTGVGAQLAAGTLAGGPATTVLALDLARQLPAGGIYYLHLRGKKLNAQVKVVRL</sequence>
<organism evidence="2 3">
    <name type="scientific">Hymenobacter daecheongensis DSM 21074</name>
    <dbReference type="NCBI Taxonomy" id="1121955"/>
    <lineage>
        <taxon>Bacteria</taxon>
        <taxon>Pseudomonadati</taxon>
        <taxon>Bacteroidota</taxon>
        <taxon>Cytophagia</taxon>
        <taxon>Cytophagales</taxon>
        <taxon>Hymenobacteraceae</taxon>
        <taxon>Hymenobacter</taxon>
    </lineage>
</organism>